<dbReference type="EMBL" id="JBEDUW010000002">
    <property type="protein sequence ID" value="KAK9947020.1"/>
    <property type="molecule type" value="Genomic_DNA"/>
</dbReference>
<dbReference type="PROSITE" id="PS01296">
    <property type="entry name" value="RSMI"/>
    <property type="match status" value="1"/>
</dbReference>
<dbReference type="Gene3D" id="3.30.950.10">
    <property type="entry name" value="Methyltransferase, Cobalt-precorrin-4 Transmethylase, Domain 2"/>
    <property type="match status" value="1"/>
</dbReference>
<proteinExistence type="inferred from homology"/>
<dbReference type="Proteomes" id="UP001457282">
    <property type="component" value="Unassembled WGS sequence"/>
</dbReference>
<dbReference type="InterPro" id="IPR014777">
    <property type="entry name" value="4pyrrole_Mease_sub1"/>
</dbReference>
<dbReference type="NCBIfam" id="TIGR00096">
    <property type="entry name" value="16S rRNA (cytidine(1402)-2'-O)-methyltransferase"/>
    <property type="match status" value="1"/>
</dbReference>
<dbReference type="Gene3D" id="3.40.1010.10">
    <property type="entry name" value="Cobalt-precorrin-4 Transmethylase, Domain 1"/>
    <property type="match status" value="1"/>
</dbReference>
<dbReference type="GO" id="GO:0032259">
    <property type="term" value="P:methylation"/>
    <property type="evidence" value="ECO:0007669"/>
    <property type="project" value="UniProtKB-KW"/>
</dbReference>
<organism evidence="7 8">
    <name type="scientific">Rubus argutus</name>
    <name type="common">Southern blackberry</name>
    <dbReference type="NCBI Taxonomy" id="59490"/>
    <lineage>
        <taxon>Eukaryota</taxon>
        <taxon>Viridiplantae</taxon>
        <taxon>Streptophyta</taxon>
        <taxon>Embryophyta</taxon>
        <taxon>Tracheophyta</taxon>
        <taxon>Spermatophyta</taxon>
        <taxon>Magnoliopsida</taxon>
        <taxon>eudicotyledons</taxon>
        <taxon>Gunneridae</taxon>
        <taxon>Pentapetalae</taxon>
        <taxon>rosids</taxon>
        <taxon>fabids</taxon>
        <taxon>Rosales</taxon>
        <taxon>Rosaceae</taxon>
        <taxon>Rosoideae</taxon>
        <taxon>Rosoideae incertae sedis</taxon>
        <taxon>Rubus</taxon>
    </lineage>
</organism>
<evidence type="ECO:0000259" key="6">
    <source>
        <dbReference type="Pfam" id="PF00590"/>
    </source>
</evidence>
<keyword evidence="4" id="KW-0808">Transferase</keyword>
<protein>
    <recommendedName>
        <fullName evidence="6">Tetrapyrrole methylase domain-containing protein</fullName>
    </recommendedName>
</protein>
<reference evidence="7 8" key="1">
    <citation type="journal article" date="2023" name="G3 (Bethesda)">
        <title>A chromosome-length genome assembly and annotation of blackberry (Rubus argutus, cv. 'Hillquist').</title>
        <authorList>
            <person name="Bruna T."/>
            <person name="Aryal R."/>
            <person name="Dudchenko O."/>
            <person name="Sargent D.J."/>
            <person name="Mead D."/>
            <person name="Buti M."/>
            <person name="Cavallini A."/>
            <person name="Hytonen T."/>
            <person name="Andres J."/>
            <person name="Pham M."/>
            <person name="Weisz D."/>
            <person name="Mascagni F."/>
            <person name="Usai G."/>
            <person name="Natali L."/>
            <person name="Bassil N."/>
            <person name="Fernandez G.E."/>
            <person name="Lomsadze A."/>
            <person name="Armour M."/>
            <person name="Olukolu B."/>
            <person name="Poorten T."/>
            <person name="Britton C."/>
            <person name="Davik J."/>
            <person name="Ashrafi H."/>
            <person name="Aiden E.L."/>
            <person name="Borodovsky M."/>
            <person name="Worthington M."/>
        </authorList>
    </citation>
    <scope>NUCLEOTIDE SEQUENCE [LARGE SCALE GENOMIC DNA]</scope>
    <source>
        <strain evidence="7">PI 553951</strain>
    </source>
</reference>
<dbReference type="FunFam" id="3.30.950.10:FF:000002">
    <property type="entry name" value="Ribosomal RNA small subunit methyltransferase I"/>
    <property type="match status" value="1"/>
</dbReference>
<dbReference type="PANTHER" id="PTHR46111:SF1">
    <property type="entry name" value="RIBOSOMAL RNA SMALL SUBUNIT METHYLTRANSFERASE I"/>
    <property type="match status" value="1"/>
</dbReference>
<keyword evidence="8" id="KW-1185">Reference proteome</keyword>
<sequence length="366" mass="40296">MLTRRLPSTAAAFSWRRWAGLPNLARTRTSLQSLSVFPNKIGLIALCSTAEISAEHTDSPPQPSSKQGPLKPGLYLVGTPIGNLEDITLRALRVLKSAHVILSEDTRHSGKLLHHYNIKTPLLSYHKFNESQREQTVLRRLKEGEIVALISDAGMPGISDPGTELAKLCVDENIPVIPIPGPSAFVAALSASGLSTDEFTFVGFLSKHSGSRRERLTVSANETTTQIFYVPPHKLHQFLEETSSLFGVTRQCVIARELTKIHEEFWRGTLGDAEQWFTTHPPRGEITVLIEGKEVTPVETPSESQLENDLRDLISNGHSLSTAVKLVADGTSVRRKTIYSIALRKFGQQLGSESGSETPKPKPQRE</sequence>
<dbReference type="InterPro" id="IPR014776">
    <property type="entry name" value="4pyrrole_Mease_sub2"/>
</dbReference>
<keyword evidence="2" id="KW-0698">rRNA processing</keyword>
<dbReference type="AlphaFoldDB" id="A0AAW1YEP3"/>
<dbReference type="InterPro" id="IPR000878">
    <property type="entry name" value="4pyrrol_Mease"/>
</dbReference>
<dbReference type="GO" id="GO:0006364">
    <property type="term" value="P:rRNA processing"/>
    <property type="evidence" value="ECO:0007669"/>
    <property type="project" value="UniProtKB-KW"/>
</dbReference>
<dbReference type="SUPFAM" id="SSF53790">
    <property type="entry name" value="Tetrapyrrole methylase"/>
    <property type="match status" value="1"/>
</dbReference>
<keyword evidence="3" id="KW-0489">Methyltransferase</keyword>
<dbReference type="InterPro" id="IPR008189">
    <property type="entry name" value="rRNA_ssu_MeTfrase_I"/>
</dbReference>
<name>A0AAW1YEP3_RUBAR</name>
<gene>
    <name evidence="7" type="ORF">M0R45_012457</name>
</gene>
<dbReference type="Pfam" id="PF00590">
    <property type="entry name" value="TP_methylase"/>
    <property type="match status" value="1"/>
</dbReference>
<dbReference type="HAMAP" id="MF_01877">
    <property type="entry name" value="16SrRNA_methyltr_I"/>
    <property type="match status" value="1"/>
</dbReference>
<dbReference type="GO" id="GO:0008168">
    <property type="term" value="F:methyltransferase activity"/>
    <property type="evidence" value="ECO:0007669"/>
    <property type="project" value="UniProtKB-KW"/>
</dbReference>
<dbReference type="CDD" id="cd11648">
    <property type="entry name" value="RsmI"/>
    <property type="match status" value="1"/>
</dbReference>
<comment type="caution">
    <text evidence="7">The sequence shown here is derived from an EMBL/GenBank/DDBJ whole genome shotgun (WGS) entry which is preliminary data.</text>
</comment>
<evidence type="ECO:0000256" key="2">
    <source>
        <dbReference type="ARBA" id="ARBA00022552"/>
    </source>
</evidence>
<dbReference type="FunFam" id="3.40.1010.10:FF:000007">
    <property type="entry name" value="Ribosomal RNA small subunit methyltransferase I"/>
    <property type="match status" value="1"/>
</dbReference>
<keyword evidence="1" id="KW-0963">Cytoplasm</keyword>
<dbReference type="InterPro" id="IPR018063">
    <property type="entry name" value="SAM_MeTrfase_RsmI_CS"/>
</dbReference>
<accession>A0AAW1YEP3</accession>
<evidence type="ECO:0000313" key="7">
    <source>
        <dbReference type="EMBL" id="KAK9947020.1"/>
    </source>
</evidence>
<evidence type="ECO:0000256" key="1">
    <source>
        <dbReference type="ARBA" id="ARBA00022490"/>
    </source>
</evidence>
<dbReference type="InterPro" id="IPR035996">
    <property type="entry name" value="4pyrrol_Methylase_sf"/>
</dbReference>
<evidence type="ECO:0000256" key="4">
    <source>
        <dbReference type="ARBA" id="ARBA00022679"/>
    </source>
</evidence>
<evidence type="ECO:0000256" key="3">
    <source>
        <dbReference type="ARBA" id="ARBA00022603"/>
    </source>
</evidence>
<evidence type="ECO:0000313" key="8">
    <source>
        <dbReference type="Proteomes" id="UP001457282"/>
    </source>
</evidence>
<keyword evidence="5" id="KW-0949">S-adenosyl-L-methionine</keyword>
<evidence type="ECO:0000256" key="5">
    <source>
        <dbReference type="ARBA" id="ARBA00022691"/>
    </source>
</evidence>
<feature type="domain" description="Tetrapyrrole methylase" evidence="6">
    <location>
        <begin position="74"/>
        <end position="273"/>
    </location>
</feature>
<dbReference type="PANTHER" id="PTHR46111">
    <property type="entry name" value="RIBOSOMAL RNA SMALL SUBUNIT METHYLTRANSFERASE I"/>
    <property type="match status" value="1"/>
</dbReference>